<comment type="similarity">
    <text evidence="1">Belongs to the zinc-containing alcohol dehydrogenase family.</text>
</comment>
<protein>
    <recommendedName>
        <fullName evidence="4">Enoyl reductase (ER) domain-containing protein</fullName>
    </recommendedName>
</protein>
<dbReference type="Gene3D" id="3.40.50.720">
    <property type="entry name" value="NAD(P)-binding Rossmann-like Domain"/>
    <property type="match status" value="1"/>
</dbReference>
<evidence type="ECO:0000256" key="3">
    <source>
        <dbReference type="ARBA" id="ARBA00023002"/>
    </source>
</evidence>
<dbReference type="PANTHER" id="PTHR45348:SF7">
    <property type="entry name" value="ZINC BINDING OXIDOREDUCTASE, PUTATIVE-RELATED"/>
    <property type="match status" value="1"/>
</dbReference>
<dbReference type="InterPro" id="IPR013154">
    <property type="entry name" value="ADH-like_N"/>
</dbReference>
<dbReference type="STRING" id="1507870.A0A1V8T6V5"/>
<keyword evidence="6" id="KW-1185">Reference proteome</keyword>
<proteinExistence type="inferred from homology"/>
<keyword evidence="3" id="KW-0560">Oxidoreductase</keyword>
<dbReference type="Proteomes" id="UP000192596">
    <property type="component" value="Unassembled WGS sequence"/>
</dbReference>
<dbReference type="OrthoDB" id="9992527at2759"/>
<evidence type="ECO:0000256" key="1">
    <source>
        <dbReference type="ARBA" id="ARBA00008072"/>
    </source>
</evidence>
<dbReference type="Gene3D" id="3.90.180.10">
    <property type="entry name" value="Medium-chain alcohol dehydrogenases, catalytic domain"/>
    <property type="match status" value="1"/>
</dbReference>
<dbReference type="InterPro" id="IPR011032">
    <property type="entry name" value="GroES-like_sf"/>
</dbReference>
<evidence type="ECO:0000259" key="4">
    <source>
        <dbReference type="SMART" id="SM00829"/>
    </source>
</evidence>
<comment type="subunit">
    <text evidence="2">Monomer.</text>
</comment>
<dbReference type="InterPro" id="IPR047122">
    <property type="entry name" value="Trans-enoyl_RdTase-like"/>
</dbReference>
<accession>A0A1V8T6V5</accession>
<organism evidence="5 6">
    <name type="scientific">Cryoendolithus antarcticus</name>
    <dbReference type="NCBI Taxonomy" id="1507870"/>
    <lineage>
        <taxon>Eukaryota</taxon>
        <taxon>Fungi</taxon>
        <taxon>Dikarya</taxon>
        <taxon>Ascomycota</taxon>
        <taxon>Pezizomycotina</taxon>
        <taxon>Dothideomycetes</taxon>
        <taxon>Dothideomycetidae</taxon>
        <taxon>Cladosporiales</taxon>
        <taxon>Cladosporiaceae</taxon>
        <taxon>Cryoendolithus</taxon>
    </lineage>
</organism>
<evidence type="ECO:0000313" key="5">
    <source>
        <dbReference type="EMBL" id="OQO07024.1"/>
    </source>
</evidence>
<dbReference type="InterPro" id="IPR020843">
    <property type="entry name" value="ER"/>
</dbReference>
<dbReference type="GO" id="GO:0016651">
    <property type="term" value="F:oxidoreductase activity, acting on NAD(P)H"/>
    <property type="evidence" value="ECO:0007669"/>
    <property type="project" value="InterPro"/>
</dbReference>
<dbReference type="Pfam" id="PF08240">
    <property type="entry name" value="ADH_N"/>
    <property type="match status" value="1"/>
</dbReference>
<comment type="caution">
    <text evidence="5">The sequence shown here is derived from an EMBL/GenBank/DDBJ whole genome shotgun (WGS) entry which is preliminary data.</text>
</comment>
<dbReference type="AlphaFoldDB" id="A0A1V8T6V5"/>
<name>A0A1V8T6V5_9PEZI</name>
<dbReference type="SMART" id="SM00829">
    <property type="entry name" value="PKS_ER"/>
    <property type="match status" value="1"/>
</dbReference>
<feature type="domain" description="Enoyl reductase (ER)" evidence="4">
    <location>
        <begin position="11"/>
        <end position="368"/>
    </location>
</feature>
<dbReference type="InParanoid" id="A0A1V8T6V5"/>
<dbReference type="PANTHER" id="PTHR45348">
    <property type="entry name" value="HYPOTHETICAL OXIDOREDUCTASE (EUROFUNG)"/>
    <property type="match status" value="1"/>
</dbReference>
<dbReference type="SUPFAM" id="SSF50129">
    <property type="entry name" value="GroES-like"/>
    <property type="match status" value="1"/>
</dbReference>
<evidence type="ECO:0000256" key="2">
    <source>
        <dbReference type="ARBA" id="ARBA00011245"/>
    </source>
</evidence>
<reference evidence="6" key="1">
    <citation type="submission" date="2017-03" db="EMBL/GenBank/DDBJ databases">
        <title>Genomes of endolithic fungi from Antarctica.</title>
        <authorList>
            <person name="Coleine C."/>
            <person name="Masonjones S."/>
            <person name="Stajich J.E."/>
        </authorList>
    </citation>
    <scope>NUCLEOTIDE SEQUENCE [LARGE SCALE GENOMIC DNA]</scope>
    <source>
        <strain evidence="6">CCFEE 5527</strain>
    </source>
</reference>
<dbReference type="CDD" id="cd08249">
    <property type="entry name" value="enoyl_reductase_like"/>
    <property type="match status" value="1"/>
</dbReference>
<gene>
    <name evidence="5" type="ORF">B0A48_07590</name>
</gene>
<dbReference type="EMBL" id="NAJO01000015">
    <property type="protein sequence ID" value="OQO07024.1"/>
    <property type="molecule type" value="Genomic_DNA"/>
</dbReference>
<dbReference type="InterPro" id="IPR036291">
    <property type="entry name" value="NAD(P)-bd_dom_sf"/>
</dbReference>
<evidence type="ECO:0000313" key="6">
    <source>
        <dbReference type="Proteomes" id="UP000192596"/>
    </source>
</evidence>
<sequence>MASPALTMSALLLDTSKHTATVQTTPIPTPGPGELLIRVHAVALNPVDALYSFKPLGSSGRVVGSDFAGTVVSSSPSSNVASSESAFSPGDRVSGFLQGACSVNDRPGAFADYLVCPADLVWCVPDSMSFEEASTISLCGLTAAQALFQRLGLVAPWDSITKPTSQAREIYALIYGASTSVGLYAAQLLHLSAKHSNTTVHLLGTASPARFDLLRAAPYSYEHVISYRDADWPSQIRRLTLDSRGVDIALDCISQNSTVGQVSSTLRDGGKLAVLRSRAAGAWDASLVPAHIDPLYDAVWRGLGERVQYHSMILEANAEMRQFSRDFFGWLSSKDGVRLQANPVRRMPGGLEKVVGDGFMLIGEGDAVKQAEGRKEEWMRPISGEKLVYSLVQ</sequence>
<dbReference type="SUPFAM" id="SSF51735">
    <property type="entry name" value="NAD(P)-binding Rossmann-fold domains"/>
    <property type="match status" value="1"/>
</dbReference>